<keyword evidence="2" id="KW-1185">Reference proteome</keyword>
<evidence type="ECO:0008006" key="3">
    <source>
        <dbReference type="Google" id="ProtNLM"/>
    </source>
</evidence>
<sequence length="82" mass="9010">MNPTTTINSEKRTRILPMSRSFELQRISEAHRQAMLQSVEQASNRASAAGAAATVRTLSPSDLNELIHQAMSQVLGSSDEKR</sequence>
<name>A0ABX9WSP7_9GAMM</name>
<organism evidence="1 2">
    <name type="scientific">Dickeya undicola</name>
    <dbReference type="NCBI Taxonomy" id="1577887"/>
    <lineage>
        <taxon>Bacteria</taxon>
        <taxon>Pseudomonadati</taxon>
        <taxon>Pseudomonadota</taxon>
        <taxon>Gammaproteobacteria</taxon>
        <taxon>Enterobacterales</taxon>
        <taxon>Pectobacteriaceae</taxon>
        <taxon>Dickeya</taxon>
    </lineage>
</organism>
<dbReference type="EMBL" id="RJLS01000011">
    <property type="protein sequence ID" value="RNM23166.1"/>
    <property type="molecule type" value="Genomic_DNA"/>
</dbReference>
<accession>A0ABX9WSP7</accession>
<evidence type="ECO:0000313" key="2">
    <source>
        <dbReference type="Proteomes" id="UP000271870"/>
    </source>
</evidence>
<gene>
    <name evidence="1" type="ORF">EFS38_11895</name>
</gene>
<evidence type="ECO:0000313" key="1">
    <source>
        <dbReference type="EMBL" id="RNM23166.1"/>
    </source>
</evidence>
<reference evidence="1 2" key="1">
    <citation type="submission" date="2018-11" db="EMBL/GenBank/DDBJ databases">
        <title>Characterization of surface water Dickeya isolates.</title>
        <authorList>
            <person name="Van Gijsegem F."/>
            <person name="Pedron J."/>
        </authorList>
    </citation>
    <scope>NUCLEOTIDE SEQUENCE [LARGE SCALE GENOMIC DNA]</scope>
    <source>
        <strain evidence="1 2">FVG10-MFV-A16</strain>
    </source>
</reference>
<protein>
    <recommendedName>
        <fullName evidence="3">Arc family DNA-binding protein</fullName>
    </recommendedName>
</protein>
<dbReference type="Proteomes" id="UP000271870">
    <property type="component" value="Unassembled WGS sequence"/>
</dbReference>
<comment type="caution">
    <text evidence="1">The sequence shown here is derived from an EMBL/GenBank/DDBJ whole genome shotgun (WGS) entry which is preliminary data.</text>
</comment>
<proteinExistence type="predicted"/>